<dbReference type="EMBL" id="CP093379">
    <property type="protein sequence ID" value="UNM97392.1"/>
    <property type="molecule type" value="Genomic_DNA"/>
</dbReference>
<sequence>MKTHHQSVYEQFDEQANSYLTSAVHASGEDLEALQKYLSHSKAANVLDLGCGAGHVSFNVAPKVQSVTAFDLSDSMLEVVKNSAKERGLNNISTVKGNVESLPFDSQTFDLIISRYSAHHWHDVEQALREVRRVLKPNGRVIFIDVVSPGHPVFDLYLQTVEVLRDTSHVRDYPAGEWIEMFNNARLFLKNSESFRLRLEFTSWIERMRTPKVFADAILAYQATLSSDIKTYFEIDEDGSFTSDVMLFELHK</sequence>
<organism evidence="2 3">
    <name type="scientific">Ignatzschineria rhizosphaerae</name>
    <dbReference type="NCBI Taxonomy" id="2923279"/>
    <lineage>
        <taxon>Bacteria</taxon>
        <taxon>Pseudomonadati</taxon>
        <taxon>Pseudomonadota</taxon>
        <taxon>Gammaproteobacteria</taxon>
        <taxon>Cardiobacteriales</taxon>
        <taxon>Ignatzschineriaceae</taxon>
        <taxon>Ignatzschineria</taxon>
    </lineage>
</organism>
<protein>
    <submittedName>
        <fullName evidence="2">Class I SAM-dependent methyltransferase</fullName>
    </submittedName>
</protein>
<dbReference type="Proteomes" id="UP000829542">
    <property type="component" value="Chromosome"/>
</dbReference>
<evidence type="ECO:0000313" key="3">
    <source>
        <dbReference type="Proteomes" id="UP000829542"/>
    </source>
</evidence>
<dbReference type="GO" id="GO:0032259">
    <property type="term" value="P:methylation"/>
    <property type="evidence" value="ECO:0007669"/>
    <property type="project" value="UniProtKB-KW"/>
</dbReference>
<keyword evidence="2" id="KW-0489">Methyltransferase</keyword>
<dbReference type="InterPro" id="IPR013216">
    <property type="entry name" value="Methyltransf_11"/>
</dbReference>
<dbReference type="RefSeq" id="WP_242152819.1">
    <property type="nucleotide sequence ID" value="NZ_CP093379.1"/>
</dbReference>
<feature type="domain" description="Methyltransferase type 11" evidence="1">
    <location>
        <begin position="47"/>
        <end position="143"/>
    </location>
</feature>
<keyword evidence="3" id="KW-1185">Reference proteome</keyword>
<dbReference type="SUPFAM" id="SSF53335">
    <property type="entry name" value="S-adenosyl-L-methionine-dependent methyltransferases"/>
    <property type="match status" value="1"/>
</dbReference>
<evidence type="ECO:0000313" key="2">
    <source>
        <dbReference type="EMBL" id="UNM97392.1"/>
    </source>
</evidence>
<dbReference type="PANTHER" id="PTHR43591:SF24">
    <property type="entry name" value="2-METHOXY-6-POLYPRENYL-1,4-BENZOQUINOL METHYLASE, MITOCHONDRIAL"/>
    <property type="match status" value="1"/>
</dbReference>
<gene>
    <name evidence="2" type="ORF">MMG00_05975</name>
</gene>
<dbReference type="Gene3D" id="3.40.50.150">
    <property type="entry name" value="Vaccinia Virus protein VP39"/>
    <property type="match status" value="1"/>
</dbReference>
<reference evidence="2 3" key="1">
    <citation type="submission" date="2022-03" db="EMBL/GenBank/DDBJ databases">
        <title>Ignatzschineria rhizosphaerae HR5S32.</title>
        <authorList>
            <person name="Sun J.Q."/>
            <person name="Feng J.Y."/>
        </authorList>
    </citation>
    <scope>NUCLEOTIDE SEQUENCE [LARGE SCALE GENOMIC DNA]</scope>
    <source>
        <strain evidence="2 3">HR5S32</strain>
    </source>
</reference>
<accession>A0ABY3X3D4</accession>
<dbReference type="Pfam" id="PF08241">
    <property type="entry name" value="Methyltransf_11"/>
    <property type="match status" value="1"/>
</dbReference>
<name>A0ABY3X3D4_9GAMM</name>
<evidence type="ECO:0000259" key="1">
    <source>
        <dbReference type="Pfam" id="PF08241"/>
    </source>
</evidence>
<dbReference type="CDD" id="cd02440">
    <property type="entry name" value="AdoMet_MTases"/>
    <property type="match status" value="1"/>
</dbReference>
<dbReference type="GO" id="GO:0008168">
    <property type="term" value="F:methyltransferase activity"/>
    <property type="evidence" value="ECO:0007669"/>
    <property type="project" value="UniProtKB-KW"/>
</dbReference>
<keyword evidence="2" id="KW-0808">Transferase</keyword>
<dbReference type="PANTHER" id="PTHR43591">
    <property type="entry name" value="METHYLTRANSFERASE"/>
    <property type="match status" value="1"/>
</dbReference>
<proteinExistence type="predicted"/>
<dbReference type="InterPro" id="IPR029063">
    <property type="entry name" value="SAM-dependent_MTases_sf"/>
</dbReference>